<evidence type="ECO:0000313" key="1">
    <source>
        <dbReference type="EMBL" id="OAN13861.1"/>
    </source>
</evidence>
<protein>
    <submittedName>
        <fullName evidence="1">Uncharacterized protein</fullName>
    </submittedName>
</protein>
<accession>A0ABX2V7S3</accession>
<comment type="caution">
    <text evidence="1">The sequence shown here is derived from an EMBL/GenBank/DDBJ whole genome shotgun (WGS) entry which is preliminary data.</text>
</comment>
<evidence type="ECO:0000313" key="2">
    <source>
        <dbReference type="Proteomes" id="UP000078447"/>
    </source>
</evidence>
<name>A0ABX2V7S3_9BACL</name>
<dbReference type="EMBL" id="LVVL01000004">
    <property type="protein sequence ID" value="OAN13861.1"/>
    <property type="molecule type" value="Genomic_DNA"/>
</dbReference>
<dbReference type="Proteomes" id="UP000078447">
    <property type="component" value="Unassembled WGS sequence"/>
</dbReference>
<keyword evidence="2" id="KW-1185">Reference proteome</keyword>
<reference evidence="1 2" key="1">
    <citation type="submission" date="2016-03" db="EMBL/GenBank/DDBJ databases">
        <authorList>
            <person name="Cho S.-Y."/>
            <person name="Lim S."/>
            <person name="Kim H."/>
            <person name="Soh E.H."/>
            <person name="Moon J.S."/>
        </authorList>
    </citation>
    <scope>NUCLEOTIDE SEQUENCE [LARGE SCALE GENOMIC DNA]</scope>
    <source>
        <strain evidence="1 2">KCTC 3810</strain>
    </source>
</reference>
<sequence>MGKSRKKKRCNFKKNTRRKVIHVKKDSKETLSNRINSVLMLIGLLEVPQKVYGLVKFIVDLF</sequence>
<organism evidence="1 2">
    <name type="scientific">Exiguobacterium undae</name>
    <dbReference type="NCBI Taxonomy" id="169177"/>
    <lineage>
        <taxon>Bacteria</taxon>
        <taxon>Bacillati</taxon>
        <taxon>Bacillota</taxon>
        <taxon>Bacilli</taxon>
        <taxon>Bacillales</taxon>
        <taxon>Bacillales Family XII. Incertae Sedis</taxon>
        <taxon>Exiguobacterium</taxon>
    </lineage>
</organism>
<gene>
    <name evidence="1" type="ORF">A3783_16325</name>
</gene>
<proteinExistence type="predicted"/>